<comment type="similarity">
    <text evidence="2">Belongs to the SELO family.</text>
</comment>
<proteinExistence type="inferred from homology"/>
<keyword evidence="7" id="KW-0067">ATP-binding</keyword>
<evidence type="ECO:0000256" key="1">
    <source>
        <dbReference type="ARBA" id="ARBA00001946"/>
    </source>
</evidence>
<organism evidence="10 11">
    <name type="scientific">Maudiozyma saulgeensis</name>
    <dbReference type="NCBI Taxonomy" id="1789683"/>
    <lineage>
        <taxon>Eukaryota</taxon>
        <taxon>Fungi</taxon>
        <taxon>Dikarya</taxon>
        <taxon>Ascomycota</taxon>
        <taxon>Saccharomycotina</taxon>
        <taxon>Saccharomycetes</taxon>
        <taxon>Saccharomycetales</taxon>
        <taxon>Saccharomycetaceae</taxon>
        <taxon>Maudiozyma</taxon>
    </lineage>
</organism>
<keyword evidence="6" id="KW-0547">Nucleotide-binding</keyword>
<dbReference type="InterPro" id="IPR003846">
    <property type="entry name" value="SelO"/>
</dbReference>
<evidence type="ECO:0000256" key="5">
    <source>
        <dbReference type="ARBA" id="ARBA00022723"/>
    </source>
</evidence>
<sequence>MPELSSFNIISRIKSSGRSRFIERLIPDESIKSISQAQEFLLKNSAQDSPPPKLDAVHTARITSLGSHFAYNVPEERPEYQPLLTSTTAIRDLQLSKDKNFFDLACGNKIYYDDKIFPYSMSYSGFQFGQFAGQLGDGRVLNLFDIPDNKGRFQTLQLKGSGKSLFSRFADGKAVLRSSIREFIVSEFLHNIGVPSTRVLQLTSLPGTKALRNGLEPCAVLCRFAPSWIRIGNFDTYRSKPDTASLVKLANFCIDEVFQNGKPFAKKEHDINIFNIDRFPDDEKNVENPKNDESLNLETPLSKYDLLFRHIVNLNAVCVAYWQTYGFVNGVLNTDNTSIMGISLDFGPYGFMDIFDPSYTSNHDDVSGMYSLGNQPTAIWWNLAQLAKSMALLIGSGNKEIIDIKQLNEDQEKLLVNRANKLIGLCANEYKYRFTITYADLMAKRLGIELNIRNRNISDSTAVYEDDETEGSIQERAERAKLFCDTIVEPLLNILKTTKIDYNAFFINLQNCELKGIPDEINIATDIQKDDNNYISCFITTKQKDEYIENLKRNGVNHGETRRMNEIFEEIQEWIIEYKLWLTSGPLPIEISKDYNPLFIPHNWVLEEVINDITVKQKDLLENNDNDNNINKLDLSLLKKLSIMCTNPFDSNQWEPQLCTDASKRWLTYTGYEKTIGRLNTQSTCSS</sequence>
<protein>
    <recommendedName>
        <fullName evidence="9">Selenoprotein O</fullName>
    </recommendedName>
</protein>
<dbReference type="GO" id="GO:0070733">
    <property type="term" value="F:AMPylase activity"/>
    <property type="evidence" value="ECO:0007669"/>
    <property type="project" value="TreeGrafter"/>
</dbReference>
<dbReference type="PANTHER" id="PTHR32057">
    <property type="entry name" value="PROTEIN ADENYLYLTRANSFERASE SELO, MITOCHONDRIAL"/>
    <property type="match status" value="1"/>
</dbReference>
<dbReference type="GO" id="GO:0046872">
    <property type="term" value="F:metal ion binding"/>
    <property type="evidence" value="ECO:0007669"/>
    <property type="project" value="UniProtKB-KW"/>
</dbReference>
<keyword evidence="5" id="KW-0479">Metal-binding</keyword>
<dbReference type="GO" id="GO:0005524">
    <property type="term" value="F:ATP binding"/>
    <property type="evidence" value="ECO:0007669"/>
    <property type="project" value="UniProtKB-KW"/>
</dbReference>
<keyword evidence="3" id="KW-0808">Transferase</keyword>
<dbReference type="STRING" id="1789683.A0A1X7R7A2"/>
<reference evidence="10 11" key="1">
    <citation type="submission" date="2017-04" db="EMBL/GenBank/DDBJ databases">
        <authorList>
            <person name="Afonso C.L."/>
            <person name="Miller P.J."/>
            <person name="Scott M.A."/>
            <person name="Spackman E."/>
            <person name="Goraichik I."/>
            <person name="Dimitrov K.M."/>
            <person name="Suarez D.L."/>
            <person name="Swayne D.E."/>
        </authorList>
    </citation>
    <scope>NUCLEOTIDE SEQUENCE [LARGE SCALE GENOMIC DNA]</scope>
</reference>
<evidence type="ECO:0000256" key="3">
    <source>
        <dbReference type="ARBA" id="ARBA00022679"/>
    </source>
</evidence>
<dbReference type="GO" id="GO:0005739">
    <property type="term" value="C:mitochondrion"/>
    <property type="evidence" value="ECO:0007669"/>
    <property type="project" value="TreeGrafter"/>
</dbReference>
<keyword evidence="8" id="KW-0460">Magnesium</keyword>
<evidence type="ECO:0000256" key="7">
    <source>
        <dbReference type="ARBA" id="ARBA00022840"/>
    </source>
</evidence>
<gene>
    <name evidence="10" type="ORF">KASA_0K02057G</name>
</gene>
<evidence type="ECO:0000256" key="4">
    <source>
        <dbReference type="ARBA" id="ARBA00022695"/>
    </source>
</evidence>
<dbReference type="AlphaFoldDB" id="A0A1X7R7A2"/>
<evidence type="ECO:0000256" key="2">
    <source>
        <dbReference type="ARBA" id="ARBA00009747"/>
    </source>
</evidence>
<accession>A0A1X7R7A2</accession>
<comment type="cofactor">
    <cofactor evidence="1">
        <name>Mg(2+)</name>
        <dbReference type="ChEBI" id="CHEBI:18420"/>
    </cofactor>
</comment>
<dbReference type="Proteomes" id="UP000196158">
    <property type="component" value="Unassembled WGS sequence"/>
</dbReference>
<evidence type="ECO:0000313" key="10">
    <source>
        <dbReference type="EMBL" id="SMN21537.1"/>
    </source>
</evidence>
<dbReference type="Pfam" id="PF02696">
    <property type="entry name" value="SelO"/>
    <property type="match status" value="1"/>
</dbReference>
<dbReference type="PANTHER" id="PTHR32057:SF14">
    <property type="entry name" value="PROTEIN ADENYLYLTRANSFERASE SELO, MITOCHONDRIAL"/>
    <property type="match status" value="1"/>
</dbReference>
<keyword evidence="11" id="KW-1185">Reference proteome</keyword>
<evidence type="ECO:0000313" key="11">
    <source>
        <dbReference type="Proteomes" id="UP000196158"/>
    </source>
</evidence>
<evidence type="ECO:0000256" key="9">
    <source>
        <dbReference type="ARBA" id="ARBA00031547"/>
    </source>
</evidence>
<keyword evidence="4" id="KW-0548">Nucleotidyltransferase</keyword>
<evidence type="ECO:0000256" key="6">
    <source>
        <dbReference type="ARBA" id="ARBA00022741"/>
    </source>
</evidence>
<dbReference type="EMBL" id="FXLY01000008">
    <property type="protein sequence ID" value="SMN21537.1"/>
    <property type="molecule type" value="Genomic_DNA"/>
</dbReference>
<evidence type="ECO:0000256" key="8">
    <source>
        <dbReference type="ARBA" id="ARBA00022842"/>
    </source>
</evidence>
<name>A0A1X7R7A2_9SACH</name>
<dbReference type="OrthoDB" id="10254721at2759"/>